<dbReference type="GeneID" id="34724893"/>
<gene>
    <name evidence="2" type="primary">orf217</name>
</gene>
<dbReference type="EMBL" id="KX453765">
    <property type="protein sequence ID" value="AOS52859.1"/>
    <property type="molecule type" value="Genomic_DNA"/>
</dbReference>
<organism evidence="2">
    <name type="scientific">Stemphylium lycopersici</name>
    <name type="common">Tomato gray leaf spot disease fungus</name>
    <name type="synonym">Thyrospora lycopersici</name>
    <dbReference type="NCBI Taxonomy" id="183478"/>
    <lineage>
        <taxon>Eukaryota</taxon>
        <taxon>Fungi</taxon>
        <taxon>Dikarya</taxon>
        <taxon>Ascomycota</taxon>
        <taxon>Pezizomycotina</taxon>
        <taxon>Dothideomycetes</taxon>
        <taxon>Pleosporomycetidae</taxon>
        <taxon>Pleosporales</taxon>
        <taxon>Pleosporineae</taxon>
        <taxon>Pleosporaceae</taxon>
        <taxon>Stemphylium</taxon>
    </lineage>
</organism>
<dbReference type="SUPFAM" id="SSF55729">
    <property type="entry name" value="Acyl-CoA N-acyltransferases (Nat)"/>
    <property type="match status" value="1"/>
</dbReference>
<dbReference type="InterPro" id="IPR016181">
    <property type="entry name" value="Acyl_CoA_acyltransferase"/>
</dbReference>
<dbReference type="InterPro" id="IPR051531">
    <property type="entry name" value="N-acetyltransferase"/>
</dbReference>
<dbReference type="Pfam" id="PF13302">
    <property type="entry name" value="Acetyltransf_3"/>
    <property type="match status" value="1"/>
</dbReference>
<evidence type="ECO:0000259" key="1">
    <source>
        <dbReference type="Pfam" id="PF13302"/>
    </source>
</evidence>
<dbReference type="PANTHER" id="PTHR43792">
    <property type="entry name" value="GNAT FAMILY, PUTATIVE (AFU_ORTHOLOGUE AFUA_3G00765)-RELATED-RELATED"/>
    <property type="match status" value="1"/>
</dbReference>
<sequence>MATTLSSTPSSVEVLTTQPVHQNLPRFSSERLFFRSLFESDFEAYHLLLKQPEPMCGYGLDAMTETKTARLWFNQLQDKTRVGIFLKNSDEREGELIGEGLVLKMDKQWPRVHYVFKKEYWGHGYATEFLKAFLPVWWGLPRENTSILVEEISLDSQEKHKATERLCAEIEMDNKANQKVVEKAGYKFCGEVKNQGKEICAFWRIICPKKEETVSWC</sequence>
<feature type="domain" description="N-acetyltransferase" evidence="1">
    <location>
        <begin position="31"/>
        <end position="187"/>
    </location>
</feature>
<geneLocation type="mitochondrion" evidence="2"/>
<name>A0A288Q3T3_STELY</name>
<reference evidence="2" key="1">
    <citation type="journal article" date="2017" name="PLoS ONE">
        <title>The mitochondrial genome of the plant-pathogenic fungus Stemphylium lycopersici uncovers a dynamic structure due to repetitive and mobile elements.</title>
        <authorList>
            <person name="Franco M.E.E."/>
            <person name="Lopez S.M.Y."/>
            <person name="Medina R."/>
            <person name="Lucentini C.G."/>
            <person name="Troncozo M.I."/>
            <person name="Pastorino G.N."/>
            <person name="Saparrat M.C.N."/>
            <person name="Balatti P.A."/>
        </authorList>
    </citation>
    <scope>NUCLEOTIDE SEQUENCE</scope>
    <source>
        <strain evidence="2">CIDEFI-216</strain>
    </source>
</reference>
<dbReference type="Gene3D" id="3.40.630.30">
    <property type="match status" value="1"/>
</dbReference>
<accession>A0A288Q3T3</accession>
<evidence type="ECO:0000313" key="2">
    <source>
        <dbReference type="EMBL" id="AOS52859.1"/>
    </source>
</evidence>
<dbReference type="GO" id="GO:0016747">
    <property type="term" value="F:acyltransferase activity, transferring groups other than amino-acyl groups"/>
    <property type="evidence" value="ECO:0007669"/>
    <property type="project" value="InterPro"/>
</dbReference>
<dbReference type="AlphaFoldDB" id="A0A288Q3T3"/>
<dbReference type="RefSeq" id="YP_009433989.1">
    <property type="nucleotide sequence ID" value="NC_036039.1"/>
</dbReference>
<protein>
    <recommendedName>
        <fullName evidence="1">N-acetyltransferase domain-containing protein</fullName>
    </recommendedName>
</protein>
<dbReference type="InterPro" id="IPR000182">
    <property type="entry name" value="GNAT_dom"/>
</dbReference>
<dbReference type="PANTHER" id="PTHR43792:SF1">
    <property type="entry name" value="N-ACETYLTRANSFERASE DOMAIN-CONTAINING PROTEIN"/>
    <property type="match status" value="1"/>
</dbReference>
<proteinExistence type="predicted"/>
<keyword evidence="2" id="KW-0496">Mitochondrion</keyword>